<reference evidence="1" key="1">
    <citation type="submission" date="2023-04" db="EMBL/GenBank/DDBJ databases">
        <title>Phytophthora fragariaefolia NBRC 109709.</title>
        <authorList>
            <person name="Ichikawa N."/>
            <person name="Sato H."/>
            <person name="Tonouchi N."/>
        </authorList>
    </citation>
    <scope>NUCLEOTIDE SEQUENCE</scope>
    <source>
        <strain evidence="1">NBRC 109709</strain>
    </source>
</reference>
<keyword evidence="2" id="KW-1185">Reference proteome</keyword>
<dbReference type="Proteomes" id="UP001165121">
    <property type="component" value="Unassembled WGS sequence"/>
</dbReference>
<evidence type="ECO:0000313" key="2">
    <source>
        <dbReference type="Proteomes" id="UP001165121"/>
    </source>
</evidence>
<accession>A0A9W7D6X1</accession>
<evidence type="ECO:0000313" key="1">
    <source>
        <dbReference type="EMBL" id="GMF62166.1"/>
    </source>
</evidence>
<comment type="caution">
    <text evidence="1">The sequence shown here is derived from an EMBL/GenBank/DDBJ whole genome shotgun (WGS) entry which is preliminary data.</text>
</comment>
<name>A0A9W7D6X1_9STRA</name>
<protein>
    <submittedName>
        <fullName evidence="1">Unnamed protein product</fullName>
    </submittedName>
</protein>
<organism evidence="1 2">
    <name type="scientific">Phytophthora fragariaefolia</name>
    <dbReference type="NCBI Taxonomy" id="1490495"/>
    <lineage>
        <taxon>Eukaryota</taxon>
        <taxon>Sar</taxon>
        <taxon>Stramenopiles</taxon>
        <taxon>Oomycota</taxon>
        <taxon>Peronosporomycetes</taxon>
        <taxon>Peronosporales</taxon>
        <taxon>Peronosporaceae</taxon>
        <taxon>Phytophthora</taxon>
    </lineage>
</organism>
<gene>
    <name evidence="1" type="ORF">Pfra01_002711600</name>
</gene>
<dbReference type="AlphaFoldDB" id="A0A9W7D6X1"/>
<dbReference type="EMBL" id="BSXT01006226">
    <property type="protein sequence ID" value="GMF62166.1"/>
    <property type="molecule type" value="Genomic_DNA"/>
</dbReference>
<sequence>MSSITMAVLDLKPPINFSYVSNTVIRLVGGSAGSTVSALKLRHFSALNLKHGHVSIQYRDRSQLEPGDRSEIETGTALGYIWLGSPVIGTLTHSDHISVGHYTTTAPDVIRAELVSVTV</sequence>
<proteinExistence type="predicted"/>